<keyword evidence="1" id="KW-1133">Transmembrane helix</keyword>
<dbReference type="NCBIfam" id="TIGR02532">
    <property type="entry name" value="IV_pilin_GFxxxE"/>
    <property type="match status" value="1"/>
</dbReference>
<evidence type="ECO:0000313" key="2">
    <source>
        <dbReference type="EMBL" id="SHK26487.1"/>
    </source>
</evidence>
<dbReference type="Pfam" id="PF07963">
    <property type="entry name" value="N_methyl"/>
    <property type="match status" value="1"/>
</dbReference>
<evidence type="ECO:0000256" key="1">
    <source>
        <dbReference type="SAM" id="Phobius"/>
    </source>
</evidence>
<keyword evidence="1" id="KW-0812">Transmembrane</keyword>
<dbReference type="Gene3D" id="3.30.700.10">
    <property type="entry name" value="Glycoprotein, Type 4 Pilin"/>
    <property type="match status" value="1"/>
</dbReference>
<gene>
    <name evidence="2" type="ORF">SAMN02745243_02584</name>
</gene>
<sequence>MKTLKTKLNKKGFTLAELLIVVAIIAVLVAVSIPIFTSRLEKSREATDIANMRAAKAAVVAAYLSDETVDGVTFGSAQTDSVSIYYDANNGVLTKNVPEEKYGQGTKTKGGSKKYGTYTEESLVKDQVIQASIDTAGKVTLTWVTGE</sequence>
<dbReference type="SUPFAM" id="SSF54523">
    <property type="entry name" value="Pili subunits"/>
    <property type="match status" value="1"/>
</dbReference>
<proteinExistence type="predicted"/>
<keyword evidence="3" id="KW-1185">Reference proteome</keyword>
<dbReference type="EMBL" id="FQZY01000039">
    <property type="protein sequence ID" value="SHK26487.1"/>
    <property type="molecule type" value="Genomic_DNA"/>
</dbReference>
<protein>
    <submittedName>
        <fullName evidence="2">Type IV pilin N-term methylation site GFxxxE</fullName>
    </submittedName>
</protein>
<dbReference type="RefSeq" id="WP_073111117.1">
    <property type="nucleotide sequence ID" value="NZ_FQZY01000039.1"/>
</dbReference>
<dbReference type="OrthoDB" id="2005510at2"/>
<dbReference type="STRING" id="1121950.SAMN02745243_02584"/>
<dbReference type="InterPro" id="IPR012902">
    <property type="entry name" value="N_methyl_site"/>
</dbReference>
<name>A0A1M6R2A8_9FIRM</name>
<dbReference type="Proteomes" id="UP000184301">
    <property type="component" value="Unassembled WGS sequence"/>
</dbReference>
<reference evidence="2 3" key="1">
    <citation type="submission" date="2016-11" db="EMBL/GenBank/DDBJ databases">
        <authorList>
            <person name="Jaros S."/>
            <person name="Januszkiewicz K."/>
            <person name="Wedrychowicz H."/>
        </authorList>
    </citation>
    <scope>NUCLEOTIDE SEQUENCE [LARGE SCALE GENOMIC DNA]</scope>
    <source>
        <strain evidence="2 3">DSM 15480</strain>
    </source>
</reference>
<dbReference type="InterPro" id="IPR045584">
    <property type="entry name" value="Pilin-like"/>
</dbReference>
<evidence type="ECO:0000313" key="3">
    <source>
        <dbReference type="Proteomes" id="UP000184301"/>
    </source>
</evidence>
<dbReference type="AlphaFoldDB" id="A0A1M6R2A8"/>
<keyword evidence="1" id="KW-0472">Membrane</keyword>
<feature type="transmembrane region" description="Helical" evidence="1">
    <location>
        <begin position="12"/>
        <end position="36"/>
    </location>
</feature>
<accession>A0A1M6R2A8</accession>
<organism evidence="2 3">
    <name type="scientific">Hespellia stercorisuis DSM 15480</name>
    <dbReference type="NCBI Taxonomy" id="1121950"/>
    <lineage>
        <taxon>Bacteria</taxon>
        <taxon>Bacillati</taxon>
        <taxon>Bacillota</taxon>
        <taxon>Clostridia</taxon>
        <taxon>Lachnospirales</taxon>
        <taxon>Lachnospiraceae</taxon>
        <taxon>Hespellia</taxon>
    </lineage>
</organism>